<keyword evidence="2" id="KW-1185">Reference proteome</keyword>
<gene>
    <name evidence="1" type="ORF">CR159_11700</name>
</gene>
<sequence>MANKHRIEGPDAIIAFVDDTRLPFSPEQSARADLLVSAKAGDKWRLTRAKLPVSFAYGDDTPEVVIESIGTPFYRKYRHMPGTQFVYDTLKSKLFIEGHLNKGRGDPYVICLSR</sequence>
<dbReference type="OrthoDB" id="8685900at2"/>
<protein>
    <submittedName>
        <fullName evidence="1">Uncharacterized protein</fullName>
    </submittedName>
</protein>
<accession>A0A2N4U3K2</accession>
<dbReference type="EMBL" id="PDNW01000009">
    <property type="protein sequence ID" value="PLC49591.1"/>
    <property type="molecule type" value="Genomic_DNA"/>
</dbReference>
<name>A0A2N4U3K2_9BURK</name>
<reference evidence="1 2" key="1">
    <citation type="submission" date="2017-10" db="EMBL/GenBank/DDBJ databases">
        <title>Two draft genome sequences of Pusillimonas sp. strains isolated from a nitrate- and radionuclide-contaminated groundwater in Russia.</title>
        <authorList>
            <person name="Grouzdev D.S."/>
            <person name="Tourova T.P."/>
            <person name="Goeva M.A."/>
            <person name="Babich T.L."/>
            <person name="Sokolova D.S."/>
            <person name="Abdullin R."/>
            <person name="Poltaraus A.B."/>
            <person name="Toshchakov S.V."/>
            <person name="Nazina T.N."/>
        </authorList>
    </citation>
    <scope>NUCLEOTIDE SEQUENCE [LARGE SCALE GENOMIC DNA]</scope>
    <source>
        <strain evidence="1 2">JR1/69-3-13</strain>
    </source>
</reference>
<dbReference type="AlphaFoldDB" id="A0A2N4U3K2"/>
<evidence type="ECO:0000313" key="1">
    <source>
        <dbReference type="EMBL" id="PLC49591.1"/>
    </source>
</evidence>
<proteinExistence type="predicted"/>
<organism evidence="1 2">
    <name type="scientific">Pollutimonas subterranea</name>
    <dbReference type="NCBI Taxonomy" id="2045210"/>
    <lineage>
        <taxon>Bacteria</taxon>
        <taxon>Pseudomonadati</taxon>
        <taxon>Pseudomonadota</taxon>
        <taxon>Betaproteobacteria</taxon>
        <taxon>Burkholderiales</taxon>
        <taxon>Alcaligenaceae</taxon>
        <taxon>Pollutimonas</taxon>
    </lineage>
</organism>
<dbReference type="Proteomes" id="UP000234190">
    <property type="component" value="Unassembled WGS sequence"/>
</dbReference>
<comment type="caution">
    <text evidence="1">The sequence shown here is derived from an EMBL/GenBank/DDBJ whole genome shotgun (WGS) entry which is preliminary data.</text>
</comment>
<dbReference type="RefSeq" id="WP_102074142.1">
    <property type="nucleotide sequence ID" value="NZ_PDNW01000009.1"/>
</dbReference>
<evidence type="ECO:0000313" key="2">
    <source>
        <dbReference type="Proteomes" id="UP000234190"/>
    </source>
</evidence>